<dbReference type="SUPFAM" id="SSF52467">
    <property type="entry name" value="DHS-like NAD/FAD-binding domain"/>
    <property type="match status" value="1"/>
</dbReference>
<feature type="domain" description="LOR/SDH bifunctional enzyme conserved" evidence="6">
    <location>
        <begin position="10"/>
        <end position="107"/>
    </location>
</feature>
<dbReference type="CDD" id="cd12144">
    <property type="entry name" value="SDH_N_domain"/>
    <property type="match status" value="1"/>
</dbReference>
<dbReference type="InterPro" id="IPR048963">
    <property type="entry name" value="ArgZ/ArgE-like_C_2nd"/>
</dbReference>
<dbReference type="NCBIfam" id="TIGR00300">
    <property type="entry name" value="TIGR00300 family protein"/>
    <property type="match status" value="1"/>
</dbReference>
<dbReference type="KEGG" id="ock:EXM22_03725"/>
<dbReference type="Gene3D" id="2.40.420.10">
    <property type="entry name" value="conserved putative lor/sdh protein from methanococcus maripaludis s2 domain"/>
    <property type="match status" value="1"/>
</dbReference>
<dbReference type="Gene3D" id="3.40.50.10690">
    <property type="entry name" value="putative lor/sdh protein like domains"/>
    <property type="match status" value="1"/>
</dbReference>
<feature type="domain" description="Arginine dihydrolase ArgZ/ArgE-like C-terminal second subdomain" evidence="7">
    <location>
        <begin position="190"/>
        <end position="401"/>
    </location>
</feature>
<organism evidence="9 10">
    <name type="scientific">Oceanispirochaeta crateris</name>
    <dbReference type="NCBI Taxonomy" id="2518645"/>
    <lineage>
        <taxon>Bacteria</taxon>
        <taxon>Pseudomonadati</taxon>
        <taxon>Spirochaetota</taxon>
        <taxon>Spirochaetia</taxon>
        <taxon>Spirochaetales</taxon>
        <taxon>Spirochaetaceae</taxon>
        <taxon>Oceanispirochaeta</taxon>
    </lineage>
</organism>
<evidence type="ECO:0000256" key="1">
    <source>
        <dbReference type="ARBA" id="ARBA00001911"/>
    </source>
</evidence>
<sequence>MMEVNMNNMTIIIEGHLIDSGLLSNLLNLIVDENLDYHIDKITVGKTKVETTRAEITIFAEDQESLELVLTKVSPLGAHEKGAVDAVFERAIKDAHAPEGFYSSTNHRTEIYFGSKWNPVQSQRMDAVIIKKDHGFECTKIRDIKKGDFILCGSESVRVYPPAAEMKEDDFAFMTNEVSSERSYDIAVDTIARELKQIKEDGGKCIVVCGPVVVHTGGAPALSALIREGYIQGFLGGNAVAVHDLESFYYGTSLGVDTKTGKPTHGGHNHHMRAINRINGFGSIKKAMEAGDLKEGLMYQVEKSKIPYCLAGSIRDDGPLPETVNDMIEAQSQYAQIIKGADMILMLSSMLHSIGTGNMTPSWVKTVCIDINPAVVTKLADRGSGQAIGIVSDVGLFLNALAGRLNLKL</sequence>
<keyword evidence="3" id="KW-0520">NAD</keyword>
<keyword evidence="2" id="KW-0547">Nucleotide-binding</keyword>
<dbReference type="Pfam" id="PF21570">
    <property type="entry name" value="ArgZ-like_C_2nd"/>
    <property type="match status" value="1"/>
</dbReference>
<evidence type="ECO:0000259" key="8">
    <source>
        <dbReference type="Pfam" id="PF21571"/>
    </source>
</evidence>
<keyword evidence="10" id="KW-1185">Reference proteome</keyword>
<dbReference type="EMBL" id="CP036150">
    <property type="protein sequence ID" value="QEN07139.1"/>
    <property type="molecule type" value="Genomic_DNA"/>
</dbReference>
<proteinExistence type="predicted"/>
<evidence type="ECO:0000259" key="6">
    <source>
        <dbReference type="Pfam" id="PF04455"/>
    </source>
</evidence>
<dbReference type="InterPro" id="IPR007545">
    <property type="entry name" value="LOR/SDH_bifunc_enz_cons_dom"/>
</dbReference>
<evidence type="ECO:0000256" key="5">
    <source>
        <dbReference type="ARBA" id="ARBA00066346"/>
    </source>
</evidence>
<keyword evidence="4" id="KW-0456">Lyase</keyword>
<dbReference type="InterPro" id="IPR029035">
    <property type="entry name" value="DHS-like_NAD/FAD-binding_dom"/>
</dbReference>
<dbReference type="GO" id="GO:0000166">
    <property type="term" value="F:nucleotide binding"/>
    <property type="evidence" value="ECO:0007669"/>
    <property type="project" value="UniProtKB-KW"/>
</dbReference>
<accession>A0A5C1QJ12</accession>
<comment type="cofactor">
    <cofactor evidence="1">
        <name>NAD(+)</name>
        <dbReference type="ChEBI" id="CHEBI:57540"/>
    </cofactor>
</comment>
<dbReference type="InterPro" id="IPR005239">
    <property type="entry name" value="ArgZ/ArgE-like"/>
</dbReference>
<evidence type="ECO:0000256" key="4">
    <source>
        <dbReference type="ARBA" id="ARBA00023239"/>
    </source>
</evidence>
<evidence type="ECO:0000313" key="10">
    <source>
        <dbReference type="Proteomes" id="UP000324209"/>
    </source>
</evidence>
<gene>
    <name evidence="9" type="ORF">EXM22_03725</name>
</gene>
<evidence type="ECO:0000259" key="7">
    <source>
        <dbReference type="Pfam" id="PF21570"/>
    </source>
</evidence>
<name>A0A5C1QJ12_9SPIO</name>
<dbReference type="OrthoDB" id="5386290at2"/>
<feature type="domain" description="Arginine dihydrolase ArgZ/ArgE-like C-terminal first subdomain" evidence="8">
    <location>
        <begin position="109"/>
        <end position="186"/>
    </location>
</feature>
<protein>
    <recommendedName>
        <fullName evidence="5">ornithine cyclodeaminase</fullName>
        <ecNumber evidence="5">4.3.1.12</ecNumber>
    </recommendedName>
</protein>
<dbReference type="AlphaFoldDB" id="A0A5C1QJ12"/>
<evidence type="ECO:0000256" key="2">
    <source>
        <dbReference type="ARBA" id="ARBA00022741"/>
    </source>
</evidence>
<dbReference type="Pfam" id="PF04455">
    <property type="entry name" value="Saccharop_dh_N"/>
    <property type="match status" value="1"/>
</dbReference>
<evidence type="ECO:0000256" key="3">
    <source>
        <dbReference type="ARBA" id="ARBA00023027"/>
    </source>
</evidence>
<dbReference type="GO" id="GO:0008473">
    <property type="term" value="F:ornithine cyclodeaminase activity"/>
    <property type="evidence" value="ECO:0007669"/>
    <property type="project" value="UniProtKB-EC"/>
</dbReference>
<dbReference type="EC" id="4.3.1.12" evidence="5"/>
<dbReference type="Proteomes" id="UP000324209">
    <property type="component" value="Chromosome"/>
</dbReference>
<evidence type="ECO:0000313" key="9">
    <source>
        <dbReference type="EMBL" id="QEN07139.1"/>
    </source>
</evidence>
<dbReference type="Pfam" id="PF21571">
    <property type="entry name" value="ArgZ-like_C_1st"/>
    <property type="match status" value="1"/>
</dbReference>
<dbReference type="InterPro" id="IPR048964">
    <property type="entry name" value="ArgZ/ArgE-like_C_1st"/>
</dbReference>
<reference evidence="9 10" key="1">
    <citation type="submission" date="2019-02" db="EMBL/GenBank/DDBJ databases">
        <title>Complete Genome Sequence and Methylome Analysis of free living Spirochaetas.</title>
        <authorList>
            <person name="Fomenkov A."/>
            <person name="Dubinina G."/>
            <person name="Leshcheva N."/>
            <person name="Mikheeva N."/>
            <person name="Grabovich M."/>
            <person name="Vincze T."/>
            <person name="Roberts R.J."/>
        </authorList>
    </citation>
    <scope>NUCLEOTIDE SEQUENCE [LARGE SCALE GENOMIC DNA]</scope>
    <source>
        <strain evidence="9 10">K2</strain>
    </source>
</reference>